<gene>
    <name evidence="1" type="ORF">CFBP1590__1412</name>
</gene>
<organism evidence="1 2">
    <name type="scientific">Pseudomonas viridiflava</name>
    <name type="common">Phytomonas viridiflava</name>
    <dbReference type="NCBI Taxonomy" id="33069"/>
    <lineage>
        <taxon>Bacteria</taxon>
        <taxon>Pseudomonadati</taxon>
        <taxon>Pseudomonadota</taxon>
        <taxon>Gammaproteobacteria</taxon>
        <taxon>Pseudomonadales</taxon>
        <taxon>Pseudomonadaceae</taxon>
        <taxon>Pseudomonas</taxon>
    </lineage>
</organism>
<evidence type="ECO:0000313" key="1">
    <source>
        <dbReference type="EMBL" id="SMS08998.1"/>
    </source>
</evidence>
<protein>
    <submittedName>
        <fullName evidence="1">Uncharacterized protein</fullName>
    </submittedName>
</protein>
<proteinExistence type="predicted"/>
<dbReference type="KEGG" id="pvd:CFBP1590__1412"/>
<reference evidence="1 2" key="1">
    <citation type="submission" date="2017-05" db="EMBL/GenBank/DDBJ databases">
        <authorList>
            <person name="Song R."/>
            <person name="Chenine A.L."/>
            <person name="Ruprecht R.M."/>
        </authorList>
    </citation>
    <scope>NUCLEOTIDE SEQUENCE [LARGE SCALE GENOMIC DNA]</scope>
    <source>
        <strain evidence="1 2">CFBP 1590</strain>
    </source>
</reference>
<evidence type="ECO:0000313" key="2">
    <source>
        <dbReference type="Proteomes" id="UP000196842"/>
    </source>
</evidence>
<dbReference type="EMBL" id="LT855380">
    <property type="protein sequence ID" value="SMS08998.1"/>
    <property type="molecule type" value="Genomic_DNA"/>
</dbReference>
<dbReference type="AlphaFoldDB" id="A0A1Y6JGH4"/>
<accession>A0A1Y6JGH4</accession>
<name>A0A1Y6JGH4_PSEVI</name>
<sequence>MLGILPGLRHVFKGNICIAGETWAAVSKRMEIIINRPLARPTKRVKVASLCCLCH</sequence>
<dbReference type="Proteomes" id="UP000196842">
    <property type="component" value="Chromosome I"/>
</dbReference>